<dbReference type="SUPFAM" id="SSF56112">
    <property type="entry name" value="Protein kinase-like (PK-like)"/>
    <property type="match status" value="1"/>
</dbReference>
<evidence type="ECO:0000256" key="10">
    <source>
        <dbReference type="SAM" id="MobiDB-lite"/>
    </source>
</evidence>
<reference evidence="12" key="1">
    <citation type="submission" date="2021-01" db="EMBL/GenBank/DDBJ databases">
        <authorList>
            <person name="Zahm M."/>
            <person name="Roques C."/>
            <person name="Cabau C."/>
            <person name="Klopp C."/>
            <person name="Donnadieu C."/>
            <person name="Jouanno E."/>
            <person name="Lampietro C."/>
            <person name="Louis A."/>
            <person name="Herpin A."/>
            <person name="Echchiki A."/>
            <person name="Berthelot C."/>
            <person name="Parey E."/>
            <person name="Roest-Crollius H."/>
            <person name="Braasch I."/>
            <person name="Postlethwait J."/>
            <person name="Bobe J."/>
            <person name="Montfort J."/>
            <person name="Bouchez O."/>
            <person name="Begum T."/>
            <person name="Mejri S."/>
            <person name="Adams A."/>
            <person name="Chen W.-J."/>
            <person name="Guiguen Y."/>
        </authorList>
    </citation>
    <scope>NUCLEOTIDE SEQUENCE</scope>
    <source>
        <tissue evidence="12">Blood</tissue>
    </source>
</reference>
<protein>
    <recommendedName>
        <fullName evidence="1">non-specific serine/threonine protein kinase</fullName>
        <ecNumber evidence="1">2.7.11.1</ecNumber>
    </recommendedName>
</protein>
<dbReference type="Pfam" id="PF12063">
    <property type="entry name" value="ATG1-like_MIT1"/>
    <property type="match status" value="1"/>
</dbReference>
<dbReference type="PROSITE" id="PS00107">
    <property type="entry name" value="PROTEIN_KINASE_ATP"/>
    <property type="match status" value="1"/>
</dbReference>
<feature type="compositionally biased region" description="Polar residues" evidence="10">
    <location>
        <begin position="419"/>
        <end position="430"/>
    </location>
</feature>
<dbReference type="GO" id="GO:0034045">
    <property type="term" value="C:phagophore assembly site membrane"/>
    <property type="evidence" value="ECO:0007669"/>
    <property type="project" value="TreeGrafter"/>
</dbReference>
<evidence type="ECO:0000256" key="2">
    <source>
        <dbReference type="ARBA" id="ARBA00022527"/>
    </source>
</evidence>
<name>A0A8T3E6E8_9TELE</name>
<dbReference type="GO" id="GO:0005524">
    <property type="term" value="F:ATP binding"/>
    <property type="evidence" value="ECO:0007669"/>
    <property type="project" value="UniProtKB-UniRule"/>
</dbReference>
<evidence type="ECO:0000256" key="7">
    <source>
        <dbReference type="ARBA" id="ARBA00022840"/>
    </source>
</evidence>
<dbReference type="FunFam" id="1.10.510.10:FF:000128">
    <property type="entry name" value="serine/threonine-protein kinase ULK2 isoform X2"/>
    <property type="match status" value="1"/>
</dbReference>
<evidence type="ECO:0000256" key="3">
    <source>
        <dbReference type="ARBA" id="ARBA00022553"/>
    </source>
</evidence>
<feature type="domain" description="Protein kinase" evidence="11">
    <location>
        <begin position="9"/>
        <end position="271"/>
    </location>
</feature>
<evidence type="ECO:0000313" key="13">
    <source>
        <dbReference type="Proteomes" id="UP000829720"/>
    </source>
</evidence>
<dbReference type="EC" id="2.7.11.1" evidence="1"/>
<dbReference type="PROSITE" id="PS00108">
    <property type="entry name" value="PROTEIN_KINASE_ST"/>
    <property type="match status" value="1"/>
</dbReference>
<dbReference type="GO" id="GO:0010508">
    <property type="term" value="P:positive regulation of autophagy"/>
    <property type="evidence" value="ECO:0007669"/>
    <property type="project" value="TreeGrafter"/>
</dbReference>
<sequence>METVGKFEFSRKDLIGHGAFAVVFKGRHKEKHDWEVAVKCINKKNLAKSQTLLGKEIKILKELKHENIVALHDFQETASCVYLVMEYCNGGDLADCLHSKGTLSEDTIRVFLHQIAGAMRVLQAKGVIHRDLKPQNILLSHGGGRKSSPSNTCIKIADFGFARYLQSNMMAATLCGSPMYMAPEVIMSQNYDAKADLWSIGTIVFQCLTGKAPFQASSPQDLRLFYEKNKNLNPNIPRETSSHLRHLLQGLLQRNPKDRMDFDEFFHHPFLELNSPMKKAALAPAPSYPSSGSASSCSSSSTSHLASPPLSVAEIQQLRPKAPPSQSHDSPDILLKDSVGGSGGAGSSKDSSCDTDDFVIVPAQFPGELTSEVHDGKIVQDSLIYCGSSLLVSGSLGSQVKTPPPSPPFSSSGGGKPTEFSTASHGNYGQSAPIPVPTQIHNYQRMEHNLHSPRVVPPVRRCSSGGSLCFGRMGASPPYPAGQGATLSSHRLSVGGPRTLPPSPQVSTIPELPAHVFPQVTHTASSPPGAAPKVRDGHVSPQKQGLGSRLHSAPCLLEAHSSCRQRIRKQHSDPLGQAPLAGMQARPLHSSPRLTELMHRSPLPTILGSPSKVMPPFEFPKPPSSSNLVTLLTQQGLVLASNYDRIASDHNDPVLPPGVQPGPCFGRSGDESKGSFGRSLSAGRLSDLLLKAAFGPPVVKTDSSDSLVSDRPMDTTVPPGGGCEGGMAACSDSPARVVFTVGSPPQGSTPPQTGRTRMFSVGSSSSLSSAGSFSSRQTLTGMCTDCYEGPSSPHFGLTDPTAASLEGAVTFEAPELPEETLMEQEQTETLRSLRFSLAFAQCVAEIASYKGHRYETGKAPAASSLRQPHSLIADQISLLSRDWSYAEQLVLYMKLAELLSSALHTAMGRVKQGKLYPSSTVKQVVRRLNDLYKSSVQSCRCLSAQLQPFFQHKQQLMDRINSITAERLIFGHAIQMVQSAALDEMFHHGGTSVQQYRRALLLMDGLSLLITDQADILSITKCKQCIERRLSALQSGPWP</sequence>
<dbReference type="OrthoDB" id="346907at2759"/>
<feature type="region of interest" description="Disordered" evidence="10">
    <location>
        <begin position="396"/>
        <end position="435"/>
    </location>
</feature>
<dbReference type="GO" id="GO:0004674">
    <property type="term" value="F:protein serine/threonine kinase activity"/>
    <property type="evidence" value="ECO:0007669"/>
    <property type="project" value="UniProtKB-KW"/>
</dbReference>
<dbReference type="GO" id="GO:0061709">
    <property type="term" value="P:reticulophagy"/>
    <property type="evidence" value="ECO:0007669"/>
    <property type="project" value="TreeGrafter"/>
</dbReference>
<dbReference type="GO" id="GO:0005829">
    <property type="term" value="C:cytosol"/>
    <property type="evidence" value="ECO:0007669"/>
    <property type="project" value="TreeGrafter"/>
</dbReference>
<dbReference type="GO" id="GO:0000422">
    <property type="term" value="P:autophagy of mitochondrion"/>
    <property type="evidence" value="ECO:0007669"/>
    <property type="project" value="TreeGrafter"/>
</dbReference>
<dbReference type="Gene3D" id="1.10.510.10">
    <property type="entry name" value="Transferase(Phosphotransferase) domain 1"/>
    <property type="match status" value="1"/>
</dbReference>
<accession>A0A8T3E6E8</accession>
<feature type="binding site" evidence="9">
    <location>
        <position position="39"/>
    </location>
    <ligand>
        <name>ATP</name>
        <dbReference type="ChEBI" id="CHEBI:30616"/>
    </ligand>
</feature>
<dbReference type="Pfam" id="PF00069">
    <property type="entry name" value="Pkinase"/>
    <property type="match status" value="1"/>
</dbReference>
<gene>
    <name evidence="12" type="ORF">AGOR_G00011660</name>
</gene>
<dbReference type="PROSITE" id="PS50011">
    <property type="entry name" value="PROTEIN_KINASE_DOM"/>
    <property type="match status" value="1"/>
</dbReference>
<dbReference type="GO" id="GO:0005776">
    <property type="term" value="C:autophagosome"/>
    <property type="evidence" value="ECO:0007669"/>
    <property type="project" value="TreeGrafter"/>
</dbReference>
<dbReference type="PANTHER" id="PTHR24348">
    <property type="entry name" value="SERINE/THREONINE-PROTEIN KINASE UNC-51-RELATED"/>
    <property type="match status" value="1"/>
</dbReference>
<dbReference type="GO" id="GO:0000045">
    <property type="term" value="P:autophagosome assembly"/>
    <property type="evidence" value="ECO:0007669"/>
    <property type="project" value="TreeGrafter"/>
</dbReference>
<proteinExistence type="predicted"/>
<dbReference type="GO" id="GO:0042594">
    <property type="term" value="P:response to starvation"/>
    <property type="evidence" value="ECO:0007669"/>
    <property type="project" value="TreeGrafter"/>
</dbReference>
<dbReference type="SMART" id="SM00220">
    <property type="entry name" value="S_TKc"/>
    <property type="match status" value="1"/>
</dbReference>
<dbReference type="AlphaFoldDB" id="A0A8T3E6E8"/>
<evidence type="ECO:0000256" key="5">
    <source>
        <dbReference type="ARBA" id="ARBA00022741"/>
    </source>
</evidence>
<feature type="region of interest" description="Disordered" evidence="10">
    <location>
        <begin position="318"/>
        <end position="353"/>
    </location>
</feature>
<dbReference type="GO" id="GO:0048671">
    <property type="term" value="P:negative regulation of collateral sprouting"/>
    <property type="evidence" value="ECO:0007669"/>
    <property type="project" value="TreeGrafter"/>
</dbReference>
<evidence type="ECO:0000256" key="9">
    <source>
        <dbReference type="PROSITE-ProRule" id="PRU10141"/>
    </source>
</evidence>
<feature type="region of interest" description="Disordered" evidence="10">
    <location>
        <begin position="521"/>
        <end position="548"/>
    </location>
</feature>
<dbReference type="FunFam" id="3.30.200.20:FF:000149">
    <property type="entry name" value="serine/threonine-protein kinase unc-51 isoform X1"/>
    <property type="match status" value="1"/>
</dbReference>
<evidence type="ECO:0000256" key="8">
    <source>
        <dbReference type="ARBA" id="ARBA00023006"/>
    </source>
</evidence>
<dbReference type="PANTHER" id="PTHR24348:SF19">
    <property type="entry name" value="SERINE_THREONINE-PROTEIN KINASE ULK1"/>
    <property type="match status" value="1"/>
</dbReference>
<dbReference type="InterPro" id="IPR000719">
    <property type="entry name" value="Prot_kinase_dom"/>
</dbReference>
<keyword evidence="5 9" id="KW-0547">Nucleotide-binding</keyword>
<organism evidence="12 13">
    <name type="scientific">Albula goreensis</name>
    <dbReference type="NCBI Taxonomy" id="1534307"/>
    <lineage>
        <taxon>Eukaryota</taxon>
        <taxon>Metazoa</taxon>
        <taxon>Chordata</taxon>
        <taxon>Craniata</taxon>
        <taxon>Vertebrata</taxon>
        <taxon>Euteleostomi</taxon>
        <taxon>Actinopterygii</taxon>
        <taxon>Neopterygii</taxon>
        <taxon>Teleostei</taxon>
        <taxon>Albuliformes</taxon>
        <taxon>Albulidae</taxon>
        <taxon>Albula</taxon>
    </lineage>
</organism>
<dbReference type="GO" id="GO:0034727">
    <property type="term" value="P:piecemeal microautophagy of the nucleus"/>
    <property type="evidence" value="ECO:0007669"/>
    <property type="project" value="TreeGrafter"/>
</dbReference>
<dbReference type="GO" id="GO:0048675">
    <property type="term" value="P:axon extension"/>
    <property type="evidence" value="ECO:0007669"/>
    <property type="project" value="TreeGrafter"/>
</dbReference>
<keyword evidence="7 9" id="KW-0067">ATP-binding</keyword>
<dbReference type="InterPro" id="IPR045269">
    <property type="entry name" value="Atg1-like"/>
</dbReference>
<comment type="caution">
    <text evidence="12">The sequence shown here is derived from an EMBL/GenBank/DDBJ whole genome shotgun (WGS) entry which is preliminary data.</text>
</comment>
<keyword evidence="8" id="KW-0072">Autophagy</keyword>
<dbReference type="InterPro" id="IPR011009">
    <property type="entry name" value="Kinase-like_dom_sf"/>
</dbReference>
<keyword evidence="13" id="KW-1185">Reference proteome</keyword>
<evidence type="ECO:0000256" key="1">
    <source>
        <dbReference type="ARBA" id="ARBA00012513"/>
    </source>
</evidence>
<dbReference type="InterPro" id="IPR008271">
    <property type="entry name" value="Ser/Thr_kinase_AS"/>
</dbReference>
<dbReference type="Pfam" id="PF21127">
    <property type="entry name" value="ATG1-like_MIT2"/>
    <property type="match status" value="1"/>
</dbReference>
<evidence type="ECO:0000259" key="11">
    <source>
        <dbReference type="PROSITE" id="PS50011"/>
    </source>
</evidence>
<dbReference type="CDD" id="cd14202">
    <property type="entry name" value="STKc_ULK1"/>
    <property type="match status" value="1"/>
</dbReference>
<dbReference type="InterPro" id="IPR017441">
    <property type="entry name" value="Protein_kinase_ATP_BS"/>
</dbReference>
<keyword evidence="2" id="KW-0723">Serine/threonine-protein kinase</keyword>
<keyword evidence="4" id="KW-0808">Transferase</keyword>
<dbReference type="Gene3D" id="3.30.200.20">
    <property type="entry name" value="Phosphorylase Kinase, domain 1"/>
    <property type="match status" value="1"/>
</dbReference>
<evidence type="ECO:0000256" key="4">
    <source>
        <dbReference type="ARBA" id="ARBA00022679"/>
    </source>
</evidence>
<evidence type="ECO:0000313" key="12">
    <source>
        <dbReference type="EMBL" id="KAI1905021.1"/>
    </source>
</evidence>
<dbReference type="InterPro" id="IPR022708">
    <property type="entry name" value="Atg1-like_tMIT"/>
</dbReference>
<dbReference type="Proteomes" id="UP000829720">
    <property type="component" value="Unassembled WGS sequence"/>
</dbReference>
<dbReference type="InterPro" id="IPR048941">
    <property type="entry name" value="ATG1-like_MIT2"/>
</dbReference>
<dbReference type="EMBL" id="JAERUA010000001">
    <property type="protein sequence ID" value="KAI1905021.1"/>
    <property type="molecule type" value="Genomic_DNA"/>
</dbReference>
<evidence type="ECO:0000256" key="6">
    <source>
        <dbReference type="ARBA" id="ARBA00022777"/>
    </source>
</evidence>
<keyword evidence="3" id="KW-0597">Phosphoprotein</keyword>
<keyword evidence="6" id="KW-0418">Kinase</keyword>